<reference evidence="1 2" key="1">
    <citation type="submission" date="2017-07" db="EMBL/GenBank/DDBJ databases">
        <title>Genome sequencing and assembly of Paenibacillus rigui.</title>
        <authorList>
            <person name="Mayilraj S."/>
        </authorList>
    </citation>
    <scope>NUCLEOTIDE SEQUENCE [LARGE SCALE GENOMIC DNA]</scope>
    <source>
        <strain evidence="1 2">JCM 16352</strain>
    </source>
</reference>
<evidence type="ECO:0000313" key="1">
    <source>
        <dbReference type="EMBL" id="OXM85625.1"/>
    </source>
</evidence>
<comment type="caution">
    <text evidence="1">The sequence shown here is derived from an EMBL/GenBank/DDBJ whole genome shotgun (WGS) entry which is preliminary data.</text>
</comment>
<dbReference type="OrthoDB" id="198115at2"/>
<dbReference type="Pfam" id="PF13671">
    <property type="entry name" value="AAA_33"/>
    <property type="match status" value="1"/>
</dbReference>
<dbReference type="EMBL" id="NMQW01000020">
    <property type="protein sequence ID" value="OXM85625.1"/>
    <property type="molecule type" value="Genomic_DNA"/>
</dbReference>
<dbReference type="AlphaFoldDB" id="A0A229UR16"/>
<keyword evidence="2" id="KW-1185">Reference proteome</keyword>
<dbReference type="RefSeq" id="WP_094015616.1">
    <property type="nucleotide sequence ID" value="NZ_NMQW01000020.1"/>
</dbReference>
<accession>A0A229UR16</accession>
<protein>
    <recommendedName>
        <fullName evidence="3">ATPase</fullName>
    </recommendedName>
</protein>
<name>A0A229UR16_9BACL</name>
<evidence type="ECO:0000313" key="2">
    <source>
        <dbReference type="Proteomes" id="UP000215509"/>
    </source>
</evidence>
<dbReference type="Gene3D" id="3.40.50.300">
    <property type="entry name" value="P-loop containing nucleotide triphosphate hydrolases"/>
    <property type="match status" value="1"/>
</dbReference>
<sequence length="195" mass="22338">MPKLVFFLGPAGAGKTTLAKALAKKRRAAFIDMDTLLRPAAEVIMTISGLDPNDRDSPLYKTRCRDLGYRLSMDAALENVELGVDAYVVGPFTQEINNPHWVESELSSKGLSSKEIDVRVAYVFLPDPEQYRERIQQRTLASDAWKLDNWDQFKPSLLRRHIHWDLPASSILYFDNSKPYSEEQLDIIDRFIYSQ</sequence>
<dbReference type="InterPro" id="IPR027417">
    <property type="entry name" value="P-loop_NTPase"/>
</dbReference>
<gene>
    <name evidence="1" type="ORF">CF651_14665</name>
</gene>
<organism evidence="1 2">
    <name type="scientific">Paenibacillus rigui</name>
    <dbReference type="NCBI Taxonomy" id="554312"/>
    <lineage>
        <taxon>Bacteria</taxon>
        <taxon>Bacillati</taxon>
        <taxon>Bacillota</taxon>
        <taxon>Bacilli</taxon>
        <taxon>Bacillales</taxon>
        <taxon>Paenibacillaceae</taxon>
        <taxon>Paenibacillus</taxon>
    </lineage>
</organism>
<proteinExistence type="predicted"/>
<dbReference type="Proteomes" id="UP000215509">
    <property type="component" value="Unassembled WGS sequence"/>
</dbReference>
<dbReference type="SUPFAM" id="SSF52540">
    <property type="entry name" value="P-loop containing nucleoside triphosphate hydrolases"/>
    <property type="match status" value="1"/>
</dbReference>
<evidence type="ECO:0008006" key="3">
    <source>
        <dbReference type="Google" id="ProtNLM"/>
    </source>
</evidence>